<evidence type="ECO:0000313" key="2">
    <source>
        <dbReference type="EMBL" id="GMF36754.1"/>
    </source>
</evidence>
<gene>
    <name evidence="2" type="ORF">Pfra01_001010800</name>
</gene>
<organism evidence="2 3">
    <name type="scientific">Phytophthora fragariaefolia</name>
    <dbReference type="NCBI Taxonomy" id="1490495"/>
    <lineage>
        <taxon>Eukaryota</taxon>
        <taxon>Sar</taxon>
        <taxon>Stramenopiles</taxon>
        <taxon>Oomycota</taxon>
        <taxon>Peronosporomycetes</taxon>
        <taxon>Peronosporales</taxon>
        <taxon>Peronosporaceae</taxon>
        <taxon>Phytophthora</taxon>
    </lineage>
</organism>
<evidence type="ECO:0000256" key="1">
    <source>
        <dbReference type="SAM" id="MobiDB-lite"/>
    </source>
</evidence>
<name>A0A9W7CSE2_9STRA</name>
<dbReference type="AlphaFoldDB" id="A0A9W7CSE2"/>
<feature type="compositionally biased region" description="Polar residues" evidence="1">
    <location>
        <begin position="100"/>
        <end position="110"/>
    </location>
</feature>
<reference evidence="2" key="1">
    <citation type="submission" date="2023-04" db="EMBL/GenBank/DDBJ databases">
        <title>Phytophthora fragariaefolia NBRC 109709.</title>
        <authorList>
            <person name="Ichikawa N."/>
            <person name="Sato H."/>
            <person name="Tonouchi N."/>
        </authorList>
    </citation>
    <scope>NUCLEOTIDE SEQUENCE</scope>
    <source>
        <strain evidence="2">NBRC 109709</strain>
    </source>
</reference>
<proteinExistence type="predicted"/>
<comment type="caution">
    <text evidence="2">The sequence shown here is derived from an EMBL/GenBank/DDBJ whole genome shotgun (WGS) entry which is preliminary data.</text>
</comment>
<evidence type="ECO:0000313" key="3">
    <source>
        <dbReference type="Proteomes" id="UP001165121"/>
    </source>
</evidence>
<accession>A0A9W7CSE2</accession>
<keyword evidence="3" id="KW-1185">Reference proteome</keyword>
<dbReference type="EMBL" id="BSXT01000960">
    <property type="protein sequence ID" value="GMF36754.1"/>
    <property type="molecule type" value="Genomic_DNA"/>
</dbReference>
<feature type="region of interest" description="Disordered" evidence="1">
    <location>
        <begin position="34"/>
        <end position="110"/>
    </location>
</feature>
<dbReference type="Proteomes" id="UP001165121">
    <property type="component" value="Unassembled WGS sequence"/>
</dbReference>
<sequence>MDDLLRALVEPALTLEEALELIDTCDVGPSLGTADIPACSDSGAPNVTSKTKKRVRNPLNDVRRRQRRKAERQELKNQVQRYESLVERLTRSRKTRPNDTETNGPSQQSTWLYAALEEGRKRLQAEDKNAKLKSLLFERLQTTGTIRDALVKEKRLLSVSYVRVALALDSKLIVGCCSSFRGSDTTASVLRLAVQHIFEGTDAVFHSFSTSLDTAESMCRVKQQDRASGAFIELMTTTPLACDLDTAKSVLWGVIADEKWPGDHNAFNLKVRLLCATPIISTITLSGLTTTLFGR</sequence>
<dbReference type="OrthoDB" id="128194at2759"/>
<protein>
    <submittedName>
        <fullName evidence="2">Unnamed protein product</fullName>
    </submittedName>
</protein>